<dbReference type="Proteomes" id="UP000214720">
    <property type="component" value="Unassembled WGS sequence"/>
</dbReference>
<evidence type="ECO:0000313" key="1">
    <source>
        <dbReference type="EMBL" id="OXC74386.1"/>
    </source>
</evidence>
<organism evidence="1 2">
    <name type="scientific">Caballeronia sordidicola</name>
    <name type="common">Burkholderia sordidicola</name>
    <dbReference type="NCBI Taxonomy" id="196367"/>
    <lineage>
        <taxon>Bacteria</taxon>
        <taxon>Pseudomonadati</taxon>
        <taxon>Pseudomonadota</taxon>
        <taxon>Betaproteobacteria</taxon>
        <taxon>Burkholderiales</taxon>
        <taxon>Burkholderiaceae</taxon>
        <taxon>Caballeronia</taxon>
    </lineage>
</organism>
<dbReference type="EMBL" id="MTHB01000219">
    <property type="protein sequence ID" value="OXC74386.1"/>
    <property type="molecule type" value="Genomic_DNA"/>
</dbReference>
<dbReference type="AlphaFoldDB" id="A0A226WT57"/>
<reference evidence="2" key="1">
    <citation type="submission" date="2017-01" db="EMBL/GenBank/DDBJ databases">
        <title>Genome Analysis of Deinococcus marmoris KOPRI26562.</title>
        <authorList>
            <person name="Kim J.H."/>
            <person name="Oh H.-M."/>
        </authorList>
    </citation>
    <scope>NUCLEOTIDE SEQUENCE [LARGE SCALE GENOMIC DNA]</scope>
    <source>
        <strain evidence="2">PAMC 26633</strain>
    </source>
</reference>
<comment type="caution">
    <text evidence="1">The sequence shown here is derived from an EMBL/GenBank/DDBJ whole genome shotgun (WGS) entry which is preliminary data.</text>
</comment>
<name>A0A226WT57_CABSO</name>
<sequence length="40" mass="4647">MVVGDDYIETVERHMPFSRFLARECTLAELNAMPVMMIKT</sequence>
<protein>
    <submittedName>
        <fullName evidence="1">Uncharacterized protein</fullName>
    </submittedName>
</protein>
<proteinExistence type="predicted"/>
<accession>A0A226WT57</accession>
<gene>
    <name evidence="1" type="ORF">BSU04_32175</name>
</gene>
<evidence type="ECO:0000313" key="2">
    <source>
        <dbReference type="Proteomes" id="UP000214720"/>
    </source>
</evidence>